<evidence type="ECO:0000313" key="3">
    <source>
        <dbReference type="EMBL" id="CAF0979709.1"/>
    </source>
</evidence>
<dbReference type="EMBL" id="CAJNOJ010000055">
    <property type="protein sequence ID" value="CAF0979709.1"/>
    <property type="molecule type" value="Genomic_DNA"/>
</dbReference>
<dbReference type="AlphaFoldDB" id="A0A814FD25"/>
<dbReference type="InterPro" id="IPR051223">
    <property type="entry name" value="Polycystin"/>
</dbReference>
<organism evidence="3 4">
    <name type="scientific">Adineta ricciae</name>
    <name type="common">Rotifer</name>
    <dbReference type="NCBI Taxonomy" id="249248"/>
    <lineage>
        <taxon>Eukaryota</taxon>
        <taxon>Metazoa</taxon>
        <taxon>Spiralia</taxon>
        <taxon>Gnathifera</taxon>
        <taxon>Rotifera</taxon>
        <taxon>Eurotatoria</taxon>
        <taxon>Bdelloidea</taxon>
        <taxon>Adinetida</taxon>
        <taxon>Adinetidae</taxon>
        <taxon>Adineta</taxon>
    </lineage>
</organism>
<sequence>MVVFTGMQRHAGTTAKVHFILSSEDCETNPYTLVDDKRKILQRGSIDSFIFSVPKSLGLLNYLRIWHHNSGLHSSPSWFLK</sequence>
<dbReference type="Proteomes" id="UP000663852">
    <property type="component" value="Unassembled WGS sequence"/>
</dbReference>
<evidence type="ECO:0000313" key="4">
    <source>
        <dbReference type="Proteomes" id="UP000663852"/>
    </source>
</evidence>
<dbReference type="OrthoDB" id="10039908at2759"/>
<dbReference type="Gene3D" id="2.60.60.20">
    <property type="entry name" value="PLAT/LH2 domain"/>
    <property type="match status" value="1"/>
</dbReference>
<dbReference type="PANTHER" id="PTHR10877">
    <property type="entry name" value="POLYCYSTIN FAMILY MEMBER"/>
    <property type="match status" value="1"/>
</dbReference>
<dbReference type="GO" id="GO:0016020">
    <property type="term" value="C:membrane"/>
    <property type="evidence" value="ECO:0007669"/>
    <property type="project" value="TreeGrafter"/>
</dbReference>
<dbReference type="PANTHER" id="PTHR10877:SF150">
    <property type="entry name" value="REJ DOMAIN-CONTAINING PROTEIN"/>
    <property type="match status" value="1"/>
</dbReference>
<dbReference type="InterPro" id="IPR001024">
    <property type="entry name" value="PLAT/LH2_dom"/>
</dbReference>
<dbReference type="GO" id="GO:0005262">
    <property type="term" value="F:calcium channel activity"/>
    <property type="evidence" value="ECO:0007669"/>
    <property type="project" value="TreeGrafter"/>
</dbReference>
<proteinExistence type="predicted"/>
<dbReference type="Pfam" id="PF01477">
    <property type="entry name" value="PLAT"/>
    <property type="match status" value="1"/>
</dbReference>
<comment type="caution">
    <text evidence="1">Lacks conserved residue(s) required for the propagation of feature annotation.</text>
</comment>
<name>A0A814FD25_ADIRI</name>
<dbReference type="InterPro" id="IPR036392">
    <property type="entry name" value="PLAT/LH2_dom_sf"/>
</dbReference>
<evidence type="ECO:0000259" key="2">
    <source>
        <dbReference type="PROSITE" id="PS50095"/>
    </source>
</evidence>
<accession>A0A814FD25</accession>
<dbReference type="GO" id="GO:0050982">
    <property type="term" value="P:detection of mechanical stimulus"/>
    <property type="evidence" value="ECO:0007669"/>
    <property type="project" value="TreeGrafter"/>
</dbReference>
<gene>
    <name evidence="3" type="ORF">EDS130_LOCUS13806</name>
</gene>
<feature type="domain" description="PLAT" evidence="2">
    <location>
        <begin position="1"/>
        <end position="81"/>
    </location>
</feature>
<protein>
    <recommendedName>
        <fullName evidence="2">PLAT domain-containing protein</fullName>
    </recommendedName>
</protein>
<dbReference type="SUPFAM" id="SSF49723">
    <property type="entry name" value="Lipase/lipooxygenase domain (PLAT/LH2 domain)"/>
    <property type="match status" value="1"/>
</dbReference>
<reference evidence="3" key="1">
    <citation type="submission" date="2021-02" db="EMBL/GenBank/DDBJ databases">
        <authorList>
            <person name="Nowell W R."/>
        </authorList>
    </citation>
    <scope>NUCLEOTIDE SEQUENCE</scope>
</reference>
<dbReference type="PROSITE" id="PS50095">
    <property type="entry name" value="PLAT"/>
    <property type="match status" value="1"/>
</dbReference>
<comment type="caution">
    <text evidence="3">The sequence shown here is derived from an EMBL/GenBank/DDBJ whole genome shotgun (WGS) entry which is preliminary data.</text>
</comment>
<evidence type="ECO:0000256" key="1">
    <source>
        <dbReference type="PROSITE-ProRule" id="PRU00152"/>
    </source>
</evidence>